<dbReference type="InterPro" id="IPR009057">
    <property type="entry name" value="Homeodomain-like_sf"/>
</dbReference>
<gene>
    <name evidence="2" type="ORF">PPG34_12015</name>
</gene>
<dbReference type="Gene3D" id="1.10.10.60">
    <property type="entry name" value="Homeodomain-like"/>
    <property type="match status" value="1"/>
</dbReference>
<dbReference type="SUPFAM" id="SSF46689">
    <property type="entry name" value="Homeodomain-like"/>
    <property type="match status" value="1"/>
</dbReference>
<protein>
    <submittedName>
        <fullName evidence="2">Helix-turn-helix domain-containing protein</fullName>
    </submittedName>
</protein>
<dbReference type="InterPro" id="IPR002197">
    <property type="entry name" value="HTH_Fis"/>
</dbReference>
<dbReference type="PANTHER" id="PTHR47918:SF1">
    <property type="entry name" value="DNA-BINDING PROTEIN FIS"/>
    <property type="match status" value="1"/>
</dbReference>
<name>A0ABU3K9K9_9BACT</name>
<organism evidence="2 3">
    <name type="scientific">Candidatus Nitronereus thalassa</name>
    <dbReference type="NCBI Taxonomy" id="3020898"/>
    <lineage>
        <taxon>Bacteria</taxon>
        <taxon>Pseudomonadati</taxon>
        <taxon>Nitrospirota</taxon>
        <taxon>Nitrospiria</taxon>
        <taxon>Nitrospirales</taxon>
        <taxon>Nitrospiraceae</taxon>
        <taxon>Candidatus Nitronereus</taxon>
    </lineage>
</organism>
<evidence type="ECO:0000313" key="3">
    <source>
        <dbReference type="Proteomes" id="UP001250932"/>
    </source>
</evidence>
<dbReference type="PANTHER" id="PTHR47918">
    <property type="entry name" value="DNA-BINDING PROTEIN FIS"/>
    <property type="match status" value="1"/>
</dbReference>
<evidence type="ECO:0000313" key="2">
    <source>
        <dbReference type="EMBL" id="MDT7043081.1"/>
    </source>
</evidence>
<reference evidence="2 3" key="1">
    <citation type="journal article" date="2023" name="ISME J.">
        <title>Cultivation and genomic characterization of novel and ubiquitous marine nitrite-oxidizing bacteria from the Nitrospirales.</title>
        <authorList>
            <person name="Mueller A.J."/>
            <person name="Daebeler A."/>
            <person name="Herbold C.W."/>
            <person name="Kirkegaard R.H."/>
            <person name="Daims H."/>
        </authorList>
    </citation>
    <scope>NUCLEOTIDE SEQUENCE [LARGE SCALE GENOMIC DNA]</scope>
    <source>
        <strain evidence="2 3">EB</strain>
    </source>
</reference>
<sequence>MMKPVHIVIVSTDPSLHSKIQSLGDAEIILVKDLHAASESATTKRIDVLLLGEGSRPEELAALQPAMDLTKTVVLAGPLPPIEAATTIRGLLENGNTGNSLPDLANVTLEDYVESKFRQFVRAMKASSARSLYATLIQAVERPLIELALRETHGNQIQAAQLLGLNRNTLRKKISECKISVKRRSRSHREKEVT</sequence>
<dbReference type="Proteomes" id="UP001250932">
    <property type="component" value="Unassembled WGS sequence"/>
</dbReference>
<keyword evidence="3" id="KW-1185">Reference proteome</keyword>
<evidence type="ECO:0000259" key="1">
    <source>
        <dbReference type="Pfam" id="PF02954"/>
    </source>
</evidence>
<dbReference type="Pfam" id="PF02954">
    <property type="entry name" value="HTH_8"/>
    <property type="match status" value="1"/>
</dbReference>
<dbReference type="EMBL" id="JAQOUE010000001">
    <property type="protein sequence ID" value="MDT7043081.1"/>
    <property type="molecule type" value="Genomic_DNA"/>
</dbReference>
<comment type="caution">
    <text evidence="2">The sequence shown here is derived from an EMBL/GenBank/DDBJ whole genome shotgun (WGS) entry which is preliminary data.</text>
</comment>
<dbReference type="InterPro" id="IPR050207">
    <property type="entry name" value="Trans_regulatory_Fis"/>
</dbReference>
<proteinExistence type="predicted"/>
<dbReference type="PRINTS" id="PR01590">
    <property type="entry name" value="HTHFIS"/>
</dbReference>
<feature type="domain" description="DNA binding HTH" evidence="1">
    <location>
        <begin position="139"/>
        <end position="175"/>
    </location>
</feature>
<accession>A0ABU3K9K9</accession>